<accession>A0A9P8M4X0</accession>
<gene>
    <name evidence="3" type="ORF">MHUMG1_07917</name>
</gene>
<sequence length="411" mass="44797">MFIFKSLVLALSLPLKAMAGLADAPIPGYDVVDLTWQVEVFPGHFENLTGTAEQVHRAARAMNPGWKPRTAPDPRGRNLAKRVPLFNWSKVICGAGTLGWHPCKVRRIEQGIEYLRGLAGVPRNGPGPETCGRVSCSYQAAIWWCNNVSLGDKYISTSAHSIKPQPFRAASRSLDSSISIRSSMWRSPHPRLMQADGPLVIGASWPFDSEVIEMRSPQVATARRFKRRETQTDPCATQRLIKTRSSFKRHRLIQKKYIIMALPRVPAGLLRNHIRPAASRATSPQVTAAQLRHKTTSKDGDLGGPGGQQPPPPNPGGPEAVKRNWVPVGGAALAAVAAYAYLSSPGASVDKARQTDARNPSQAELEDLTAVSKDAEQLGAKVGQQVAEQASKTMKEMSGRQKTDQGSFRHD</sequence>
<name>A0A9P8M4X0_9HYPO</name>
<keyword evidence="2" id="KW-0732">Signal</keyword>
<evidence type="ECO:0000313" key="3">
    <source>
        <dbReference type="EMBL" id="KAH0594566.1"/>
    </source>
</evidence>
<dbReference type="PANTHER" id="PTHR35605:SF1">
    <property type="entry name" value="ECP2 EFFECTOR PROTEIN DOMAIN-CONTAINING PROTEIN-RELATED"/>
    <property type="match status" value="1"/>
</dbReference>
<feature type="chain" id="PRO_5040196841" evidence="2">
    <location>
        <begin position="20"/>
        <end position="411"/>
    </location>
</feature>
<proteinExistence type="predicted"/>
<protein>
    <submittedName>
        <fullName evidence="3">Uncharacterized protein</fullName>
    </submittedName>
</protein>
<dbReference type="PANTHER" id="PTHR35605">
    <property type="entry name" value="ECP2 EFFECTOR PROTEIN DOMAIN-CONTAINING PROTEIN-RELATED"/>
    <property type="match status" value="1"/>
</dbReference>
<feature type="region of interest" description="Disordered" evidence="1">
    <location>
        <begin position="379"/>
        <end position="411"/>
    </location>
</feature>
<comment type="caution">
    <text evidence="3">The sequence shown here is derived from an EMBL/GenBank/DDBJ whole genome shotgun (WGS) entry which is preliminary data.</text>
</comment>
<evidence type="ECO:0000256" key="2">
    <source>
        <dbReference type="SAM" id="SignalP"/>
    </source>
</evidence>
<dbReference type="AlphaFoldDB" id="A0A9P8M4X0"/>
<dbReference type="EMBL" id="JACEFI010000016">
    <property type="protein sequence ID" value="KAH0594566.1"/>
    <property type="molecule type" value="Genomic_DNA"/>
</dbReference>
<keyword evidence="4" id="KW-1185">Reference proteome</keyword>
<reference evidence="3 4" key="1">
    <citation type="submission" date="2020-07" db="EMBL/GenBank/DDBJ databases">
        <title>Metarhizium humberi genome.</title>
        <authorList>
            <person name="Lysoe E."/>
        </authorList>
    </citation>
    <scope>NUCLEOTIDE SEQUENCE [LARGE SCALE GENOMIC DNA]</scope>
    <source>
        <strain evidence="3 4">ESALQ1638</strain>
    </source>
</reference>
<organism evidence="3 4">
    <name type="scientific">Metarhizium humberi</name>
    <dbReference type="NCBI Taxonomy" id="2596975"/>
    <lineage>
        <taxon>Eukaryota</taxon>
        <taxon>Fungi</taxon>
        <taxon>Dikarya</taxon>
        <taxon>Ascomycota</taxon>
        <taxon>Pezizomycotina</taxon>
        <taxon>Sordariomycetes</taxon>
        <taxon>Hypocreomycetidae</taxon>
        <taxon>Hypocreales</taxon>
        <taxon>Clavicipitaceae</taxon>
        <taxon>Metarhizium</taxon>
    </lineage>
</organism>
<evidence type="ECO:0000256" key="1">
    <source>
        <dbReference type="SAM" id="MobiDB-lite"/>
    </source>
</evidence>
<dbReference type="Proteomes" id="UP000764110">
    <property type="component" value="Unassembled WGS sequence"/>
</dbReference>
<feature type="compositionally biased region" description="Basic and acidic residues" evidence="1">
    <location>
        <begin position="393"/>
        <end position="411"/>
    </location>
</feature>
<feature type="region of interest" description="Disordered" evidence="1">
    <location>
        <begin position="276"/>
        <end position="323"/>
    </location>
</feature>
<evidence type="ECO:0000313" key="4">
    <source>
        <dbReference type="Proteomes" id="UP000764110"/>
    </source>
</evidence>
<feature type="signal peptide" evidence="2">
    <location>
        <begin position="1"/>
        <end position="19"/>
    </location>
</feature>